<dbReference type="OrthoDB" id="9760802at2"/>
<dbReference type="InterPro" id="IPR018303">
    <property type="entry name" value="ATPase_P-typ_P_site"/>
</dbReference>
<feature type="transmembrane region" description="Helical" evidence="11">
    <location>
        <begin position="97"/>
        <end position="117"/>
    </location>
</feature>
<reference evidence="13 14" key="1">
    <citation type="submission" date="2018-05" db="EMBL/GenBank/DDBJ databases">
        <title>Reference genomes for bee gut microbiota database.</title>
        <authorList>
            <person name="Ellegaard K.M."/>
        </authorList>
    </citation>
    <scope>NUCLEOTIDE SEQUENCE [LARGE SCALE GENOMIC DNA]</scope>
    <source>
        <strain evidence="13 14">ESL0284</strain>
    </source>
</reference>
<dbReference type="InterPro" id="IPR006121">
    <property type="entry name" value="HMA_dom"/>
</dbReference>
<dbReference type="InterPro" id="IPR023214">
    <property type="entry name" value="HAD_sf"/>
</dbReference>
<dbReference type="SFLD" id="SFLDS00003">
    <property type="entry name" value="Haloacid_Dehalogenase"/>
    <property type="match status" value="1"/>
</dbReference>
<comment type="caution">
    <text evidence="13">The sequence shown here is derived from an EMBL/GenBank/DDBJ whole genome shotgun (WGS) entry which is preliminary data.</text>
</comment>
<evidence type="ECO:0000256" key="9">
    <source>
        <dbReference type="ARBA" id="ARBA00022989"/>
    </source>
</evidence>
<sequence>MSAALENKGIDFVIRGMTCASCVRRVEKVIKRVAGVEDVNVNLTLEQARVIPKPAIQQQNLIAEIETAVTKAGYHAEWLDPGHAAINLNGDRDEKDLYHWIIAALFSAPLLGSMIAGGFNHHWMLPGWVQFLLATPVQFWLGKPFYIAAYRAVKSGNGNMDLLVILGSGTAWILSTCLLLSWLLGYCKVEPDLYYESASLIITFILLGHWLEKRARYKAVDSIRALQALRPDTACKLVDDKEISVCLDQLMVGDQVVVRPGETIPCDGTVIQGESAVDESMLTGESLPIEKKIGDKVTGGSLNDNGRLSIKVEKTGRQTRLSAIIQLVENAQASKAPIQKMVDRISSIFVPVVIILALLTFLGWWLINGFFVIGLMHAAAVLVIACPCALGLATPTALATGCGAAARSGILIRDAETLERAVHVKKVAFDKTGTLTEGKLSVVSIVSLSDFSKKEILYYAASLSLSSEHPLAKALLSEASSYTISLKQPEEFRVIKEQGRGIMGKIKERVFLLGNQRMVESHGCKIPDVPSEIRSSTLSWLLEKMQDSYRLLGIIAFEDHVRSGSVEAVRRLKEHSIQSIMLTGDNEAVAKKIGNILRIDDVKANLTPEDKQQFIKKHGSKGIDHQSIAMVGDGINDAPALAEADLAIAMGEGTDVAAEVAGIVLMRNNPELVADTLNIAKRTHQRIKEGLFWAFIYNIIGIPLAMLGFLNPAIAGGAMALSSVCVVMNALRLLRWKARI</sequence>
<evidence type="ECO:0000256" key="11">
    <source>
        <dbReference type="RuleBase" id="RU362081"/>
    </source>
</evidence>
<keyword evidence="5 11" id="KW-0479">Metal-binding</keyword>
<dbReference type="Gene3D" id="3.40.1110.10">
    <property type="entry name" value="Calcium-transporting ATPase, cytoplasmic domain N"/>
    <property type="match status" value="1"/>
</dbReference>
<keyword evidence="7 11" id="KW-0067">ATP-binding</keyword>
<evidence type="ECO:0000259" key="12">
    <source>
        <dbReference type="PROSITE" id="PS50846"/>
    </source>
</evidence>
<comment type="similarity">
    <text evidence="2 11">Belongs to the cation transport ATPase (P-type) (TC 3.A.3) family. Type IB subfamily.</text>
</comment>
<evidence type="ECO:0000256" key="2">
    <source>
        <dbReference type="ARBA" id="ARBA00006024"/>
    </source>
</evidence>
<dbReference type="RefSeq" id="WP_110439047.1">
    <property type="nucleotide sequence ID" value="NZ_CP046393.1"/>
</dbReference>
<dbReference type="EMBL" id="QGLT01000003">
    <property type="protein sequence ID" value="PXZ00124.1"/>
    <property type="molecule type" value="Genomic_DNA"/>
</dbReference>
<dbReference type="FunFam" id="3.30.70.100:FF:000001">
    <property type="entry name" value="ATPase copper transporting beta"/>
    <property type="match status" value="1"/>
</dbReference>
<feature type="transmembrane region" description="Helical" evidence="11">
    <location>
        <begin position="373"/>
        <end position="393"/>
    </location>
</feature>
<dbReference type="NCBIfam" id="TIGR01525">
    <property type="entry name" value="ATPase-IB_hvy"/>
    <property type="match status" value="1"/>
</dbReference>
<dbReference type="GO" id="GO:0055070">
    <property type="term" value="P:copper ion homeostasis"/>
    <property type="evidence" value="ECO:0007669"/>
    <property type="project" value="TreeGrafter"/>
</dbReference>
<name>A0A318MVQ8_9PROT</name>
<dbReference type="InterPro" id="IPR001757">
    <property type="entry name" value="P_typ_ATPase"/>
</dbReference>
<dbReference type="PROSITE" id="PS01047">
    <property type="entry name" value="HMA_1"/>
    <property type="match status" value="1"/>
</dbReference>
<dbReference type="InterPro" id="IPR023299">
    <property type="entry name" value="ATPase_P-typ_cyto_dom_N"/>
</dbReference>
<dbReference type="SUPFAM" id="SSF55008">
    <property type="entry name" value="HMA, heavy metal-associated domain"/>
    <property type="match status" value="1"/>
</dbReference>
<gene>
    <name evidence="13" type="ORF">DK869_05660</name>
</gene>
<dbReference type="SUPFAM" id="SSF81653">
    <property type="entry name" value="Calcium ATPase, transduction domain A"/>
    <property type="match status" value="1"/>
</dbReference>
<keyword evidence="8" id="KW-1278">Translocase</keyword>
<dbReference type="Pfam" id="PF00702">
    <property type="entry name" value="Hydrolase"/>
    <property type="match status" value="1"/>
</dbReference>
<dbReference type="SFLD" id="SFLDF00027">
    <property type="entry name" value="p-type_atpase"/>
    <property type="match status" value="1"/>
</dbReference>
<evidence type="ECO:0000256" key="10">
    <source>
        <dbReference type="ARBA" id="ARBA00023136"/>
    </source>
</evidence>
<dbReference type="Pfam" id="PF00122">
    <property type="entry name" value="E1-E2_ATPase"/>
    <property type="match status" value="1"/>
</dbReference>
<evidence type="ECO:0000256" key="3">
    <source>
        <dbReference type="ARBA" id="ARBA00022448"/>
    </source>
</evidence>
<feature type="transmembrane region" description="Helical" evidence="11">
    <location>
        <begin position="193"/>
        <end position="211"/>
    </location>
</feature>
<dbReference type="PRINTS" id="PR00119">
    <property type="entry name" value="CATATPASE"/>
</dbReference>
<keyword evidence="11" id="KW-1003">Cell membrane</keyword>
<feature type="transmembrane region" description="Helical" evidence="11">
    <location>
        <begin position="348"/>
        <end position="367"/>
    </location>
</feature>
<proteinExistence type="inferred from homology"/>
<dbReference type="InterPro" id="IPR059000">
    <property type="entry name" value="ATPase_P-type_domA"/>
</dbReference>
<evidence type="ECO:0000256" key="1">
    <source>
        <dbReference type="ARBA" id="ARBA00004127"/>
    </source>
</evidence>
<dbReference type="InterPro" id="IPR017969">
    <property type="entry name" value="Heavy-metal-associated_CS"/>
</dbReference>
<dbReference type="SUPFAM" id="SSF56784">
    <property type="entry name" value="HAD-like"/>
    <property type="match status" value="1"/>
</dbReference>
<dbReference type="CDD" id="cd02094">
    <property type="entry name" value="P-type_ATPase_Cu-like"/>
    <property type="match status" value="1"/>
</dbReference>
<dbReference type="InterPro" id="IPR036163">
    <property type="entry name" value="HMA_dom_sf"/>
</dbReference>
<dbReference type="GO" id="GO:0012505">
    <property type="term" value="C:endomembrane system"/>
    <property type="evidence" value="ECO:0007669"/>
    <property type="project" value="UniProtKB-SubCell"/>
</dbReference>
<protein>
    <submittedName>
        <fullName evidence="13">Copper-transporting ATPase</fullName>
    </submittedName>
</protein>
<dbReference type="Gene3D" id="3.40.50.1000">
    <property type="entry name" value="HAD superfamily/HAD-like"/>
    <property type="match status" value="1"/>
</dbReference>
<dbReference type="GO" id="GO:0005507">
    <property type="term" value="F:copper ion binding"/>
    <property type="evidence" value="ECO:0007669"/>
    <property type="project" value="TreeGrafter"/>
</dbReference>
<dbReference type="NCBIfam" id="TIGR01494">
    <property type="entry name" value="ATPase_P-type"/>
    <property type="match status" value="1"/>
</dbReference>
<evidence type="ECO:0000256" key="4">
    <source>
        <dbReference type="ARBA" id="ARBA00022692"/>
    </source>
</evidence>
<evidence type="ECO:0000256" key="8">
    <source>
        <dbReference type="ARBA" id="ARBA00022967"/>
    </source>
</evidence>
<dbReference type="SFLD" id="SFLDG00002">
    <property type="entry name" value="C1.7:_P-type_atpase_like"/>
    <property type="match status" value="1"/>
</dbReference>
<dbReference type="InterPro" id="IPR044492">
    <property type="entry name" value="P_typ_ATPase_HD_dom"/>
</dbReference>
<organism evidence="13 14">
    <name type="scientific">Commensalibacter melissae</name>
    <dbReference type="NCBI Taxonomy" id="2070537"/>
    <lineage>
        <taxon>Bacteria</taxon>
        <taxon>Pseudomonadati</taxon>
        <taxon>Pseudomonadota</taxon>
        <taxon>Alphaproteobacteria</taxon>
        <taxon>Acetobacterales</taxon>
        <taxon>Acetobacteraceae</taxon>
    </lineage>
</organism>
<dbReference type="GO" id="GO:0043682">
    <property type="term" value="F:P-type divalent copper transporter activity"/>
    <property type="evidence" value="ECO:0007669"/>
    <property type="project" value="TreeGrafter"/>
</dbReference>
<dbReference type="GO" id="GO:0005886">
    <property type="term" value="C:plasma membrane"/>
    <property type="evidence" value="ECO:0007669"/>
    <property type="project" value="UniProtKB-SubCell"/>
</dbReference>
<evidence type="ECO:0000256" key="5">
    <source>
        <dbReference type="ARBA" id="ARBA00022723"/>
    </source>
</evidence>
<keyword evidence="6 11" id="KW-0547">Nucleotide-binding</keyword>
<dbReference type="PROSITE" id="PS50846">
    <property type="entry name" value="HMA_2"/>
    <property type="match status" value="1"/>
</dbReference>
<dbReference type="CDD" id="cd00371">
    <property type="entry name" value="HMA"/>
    <property type="match status" value="1"/>
</dbReference>
<dbReference type="PANTHER" id="PTHR43520">
    <property type="entry name" value="ATP7, ISOFORM B"/>
    <property type="match status" value="1"/>
</dbReference>
<dbReference type="InterPro" id="IPR008250">
    <property type="entry name" value="ATPase_P-typ_transduc_dom_A_sf"/>
</dbReference>
<dbReference type="SUPFAM" id="SSF81665">
    <property type="entry name" value="Calcium ATPase, transmembrane domain M"/>
    <property type="match status" value="1"/>
</dbReference>
<dbReference type="Proteomes" id="UP000247565">
    <property type="component" value="Unassembled WGS sequence"/>
</dbReference>
<accession>A0A318MVQ8</accession>
<dbReference type="Pfam" id="PF00403">
    <property type="entry name" value="HMA"/>
    <property type="match status" value="1"/>
</dbReference>
<keyword evidence="3" id="KW-0813">Transport</keyword>
<keyword evidence="4 11" id="KW-0812">Transmembrane</keyword>
<dbReference type="GO" id="GO:0005524">
    <property type="term" value="F:ATP binding"/>
    <property type="evidence" value="ECO:0007669"/>
    <property type="project" value="UniProtKB-UniRule"/>
</dbReference>
<comment type="subcellular location">
    <subcellularLocation>
        <location evidence="11">Cell membrane</location>
    </subcellularLocation>
    <subcellularLocation>
        <location evidence="1">Endomembrane system</location>
        <topology evidence="1">Multi-pass membrane protein</topology>
    </subcellularLocation>
</comment>
<dbReference type="InterPro" id="IPR023298">
    <property type="entry name" value="ATPase_P-typ_TM_dom_sf"/>
</dbReference>
<dbReference type="FunFam" id="2.70.150.10:FF:000002">
    <property type="entry name" value="Copper-transporting ATPase 1, putative"/>
    <property type="match status" value="1"/>
</dbReference>
<feature type="transmembrane region" description="Helical" evidence="11">
    <location>
        <begin position="123"/>
        <end position="141"/>
    </location>
</feature>
<evidence type="ECO:0000256" key="6">
    <source>
        <dbReference type="ARBA" id="ARBA00022741"/>
    </source>
</evidence>
<dbReference type="NCBIfam" id="TIGR01511">
    <property type="entry name" value="ATPase-IB1_Cu"/>
    <property type="match status" value="1"/>
</dbReference>
<keyword evidence="14" id="KW-1185">Reference proteome</keyword>
<evidence type="ECO:0000313" key="13">
    <source>
        <dbReference type="EMBL" id="PXZ00124.1"/>
    </source>
</evidence>
<feature type="domain" description="HMA" evidence="12">
    <location>
        <begin position="8"/>
        <end position="77"/>
    </location>
</feature>
<feature type="transmembrane region" description="Helical" evidence="11">
    <location>
        <begin position="691"/>
        <end position="710"/>
    </location>
</feature>
<dbReference type="AlphaFoldDB" id="A0A318MVQ8"/>
<dbReference type="PANTHER" id="PTHR43520:SF8">
    <property type="entry name" value="P-TYPE CU(+) TRANSPORTER"/>
    <property type="match status" value="1"/>
</dbReference>
<evidence type="ECO:0000313" key="14">
    <source>
        <dbReference type="Proteomes" id="UP000247565"/>
    </source>
</evidence>
<dbReference type="Gene3D" id="3.30.70.100">
    <property type="match status" value="1"/>
</dbReference>
<dbReference type="InterPro" id="IPR027256">
    <property type="entry name" value="P-typ_ATPase_IB"/>
</dbReference>
<feature type="transmembrane region" description="Helical" evidence="11">
    <location>
        <begin position="162"/>
        <end position="181"/>
    </location>
</feature>
<dbReference type="GO" id="GO:0016887">
    <property type="term" value="F:ATP hydrolysis activity"/>
    <property type="evidence" value="ECO:0007669"/>
    <property type="project" value="InterPro"/>
</dbReference>
<dbReference type="InterPro" id="IPR036412">
    <property type="entry name" value="HAD-like_sf"/>
</dbReference>
<keyword evidence="9 11" id="KW-1133">Transmembrane helix</keyword>
<evidence type="ECO:0000256" key="7">
    <source>
        <dbReference type="ARBA" id="ARBA00022840"/>
    </source>
</evidence>
<dbReference type="PROSITE" id="PS00154">
    <property type="entry name" value="ATPASE_E1_E2"/>
    <property type="match status" value="1"/>
</dbReference>
<dbReference type="Gene3D" id="2.70.150.10">
    <property type="entry name" value="Calcium-transporting ATPase, cytoplasmic transduction domain A"/>
    <property type="match status" value="1"/>
</dbReference>
<dbReference type="PRINTS" id="PR00943">
    <property type="entry name" value="CUATPASE"/>
</dbReference>
<feature type="transmembrane region" description="Helical" evidence="11">
    <location>
        <begin position="716"/>
        <end position="734"/>
    </location>
</feature>
<keyword evidence="10 11" id="KW-0472">Membrane</keyword>